<dbReference type="PRINTS" id="PR00082">
    <property type="entry name" value="GLFDHDRGNASE"/>
</dbReference>
<dbReference type="RefSeq" id="WP_246274118.1">
    <property type="nucleotide sequence ID" value="NZ_BLPF01000003.1"/>
</dbReference>
<dbReference type="PANTHER" id="PTHR42722:SF1">
    <property type="entry name" value="VALINE DEHYDROGENASE"/>
    <property type="match status" value="1"/>
</dbReference>
<accession>A0A6V8KR31</accession>
<dbReference type="InterPro" id="IPR006096">
    <property type="entry name" value="Glu/Leu/Phe/Val/Trp_DH_C"/>
</dbReference>
<evidence type="ECO:0000259" key="1">
    <source>
        <dbReference type="SMART" id="SM00839"/>
    </source>
</evidence>
<dbReference type="GO" id="GO:0006520">
    <property type="term" value="P:amino acid metabolic process"/>
    <property type="evidence" value="ECO:0007669"/>
    <property type="project" value="InterPro"/>
</dbReference>
<reference evidence="2 3" key="1">
    <citation type="submission" date="2020-03" db="EMBL/GenBank/DDBJ databases">
        <title>Whole genome shotgun sequence of Phytohabitans houttuyneae NBRC 108639.</title>
        <authorList>
            <person name="Komaki H."/>
            <person name="Tamura T."/>
        </authorList>
    </citation>
    <scope>NUCLEOTIDE SEQUENCE [LARGE SCALE GENOMIC DNA]</scope>
    <source>
        <strain evidence="2 3">NBRC 108639</strain>
    </source>
</reference>
<dbReference type="InterPro" id="IPR006095">
    <property type="entry name" value="Glu/Leu/Phe/Val/Trp_DH"/>
</dbReference>
<gene>
    <name evidence="2" type="ORF">Phou_072750</name>
</gene>
<name>A0A6V8KR31_9ACTN</name>
<dbReference type="InterPro" id="IPR016211">
    <property type="entry name" value="Glu/Phe/Leu/Val/Trp_DH_bac/arc"/>
</dbReference>
<dbReference type="SMART" id="SM00839">
    <property type="entry name" value="ELFV_dehydrog"/>
    <property type="match status" value="1"/>
</dbReference>
<dbReference type="EMBL" id="BLPF01000003">
    <property type="protein sequence ID" value="GFJ83095.1"/>
    <property type="molecule type" value="Genomic_DNA"/>
</dbReference>
<dbReference type="SUPFAM" id="SSF51735">
    <property type="entry name" value="NAD(P)-binding Rossmann-fold domains"/>
    <property type="match status" value="1"/>
</dbReference>
<evidence type="ECO:0000313" key="2">
    <source>
        <dbReference type="EMBL" id="GFJ83095.1"/>
    </source>
</evidence>
<dbReference type="Gene3D" id="3.40.50.10860">
    <property type="entry name" value="Leucine Dehydrogenase, chain A, domain 1"/>
    <property type="match status" value="1"/>
</dbReference>
<dbReference type="InterPro" id="IPR036291">
    <property type="entry name" value="NAD(P)-bd_dom_sf"/>
</dbReference>
<evidence type="ECO:0000313" key="3">
    <source>
        <dbReference type="Proteomes" id="UP000482800"/>
    </source>
</evidence>
<keyword evidence="3" id="KW-1185">Reference proteome</keyword>
<dbReference type="Proteomes" id="UP000482800">
    <property type="component" value="Unassembled WGS sequence"/>
</dbReference>
<sequence>MLLDVGDAVESLGGRYGTGPDVGTGPADMVTVGERTRWAFCRPAEHGGSGDSSGPTAEGVLAAIGALCAHRFGSADVAGLRVTLIGLGNVGTHLAKALSSAGATLTVTDVDPGRRALADAVGATWVAPDEAATAPGDLLVPAALGGLLSPDVVPLLRCAAVAGPANNQLTGEHVAAMLHERACSGCPTRW</sequence>
<comment type="caution">
    <text evidence="2">The sequence shown here is derived from an EMBL/GenBank/DDBJ whole genome shotgun (WGS) entry which is preliminary data.</text>
</comment>
<feature type="domain" description="Glutamate/phenylalanine/leucine/valine/L-tryptophan dehydrogenase C-terminal" evidence="1">
    <location>
        <begin position="48"/>
        <end position="189"/>
    </location>
</feature>
<reference evidence="2 3" key="2">
    <citation type="submission" date="2020-03" db="EMBL/GenBank/DDBJ databases">
        <authorList>
            <person name="Ichikawa N."/>
            <person name="Kimura A."/>
            <person name="Kitahashi Y."/>
            <person name="Uohara A."/>
        </authorList>
    </citation>
    <scope>NUCLEOTIDE SEQUENCE [LARGE SCALE GENOMIC DNA]</scope>
    <source>
        <strain evidence="2 3">NBRC 108639</strain>
    </source>
</reference>
<protein>
    <recommendedName>
        <fullName evidence="1">Glutamate/phenylalanine/leucine/valine/L-tryptophan dehydrogenase C-terminal domain-containing protein</fullName>
    </recommendedName>
</protein>
<dbReference type="PANTHER" id="PTHR42722">
    <property type="entry name" value="LEUCINE DEHYDROGENASE"/>
    <property type="match status" value="1"/>
</dbReference>
<proteinExistence type="predicted"/>
<dbReference type="Gene3D" id="3.40.50.720">
    <property type="entry name" value="NAD(P)-binding Rossmann-like Domain"/>
    <property type="match status" value="1"/>
</dbReference>
<dbReference type="GO" id="GO:0016639">
    <property type="term" value="F:oxidoreductase activity, acting on the CH-NH2 group of donors, NAD or NADP as acceptor"/>
    <property type="evidence" value="ECO:0007669"/>
    <property type="project" value="InterPro"/>
</dbReference>
<organism evidence="2 3">
    <name type="scientific">Phytohabitans houttuyneae</name>
    <dbReference type="NCBI Taxonomy" id="1076126"/>
    <lineage>
        <taxon>Bacteria</taxon>
        <taxon>Bacillati</taxon>
        <taxon>Actinomycetota</taxon>
        <taxon>Actinomycetes</taxon>
        <taxon>Micromonosporales</taxon>
        <taxon>Micromonosporaceae</taxon>
    </lineage>
</organism>
<dbReference type="AlphaFoldDB" id="A0A6V8KR31"/>